<dbReference type="AlphaFoldDB" id="A0A0N4T086"/>
<keyword evidence="21" id="KW-0968">Cytoplasmic vesicle</keyword>
<dbReference type="PANTHER" id="PTHR47977">
    <property type="entry name" value="RAS-RELATED PROTEIN RAB"/>
    <property type="match status" value="1"/>
</dbReference>
<keyword evidence="18" id="KW-0458">Lysosome</keyword>
<evidence type="ECO:0000256" key="10">
    <source>
        <dbReference type="ARBA" id="ARBA00022490"/>
    </source>
</evidence>
<dbReference type="STRING" id="6280.A0A0N4T086"/>
<evidence type="ECO:0000256" key="2">
    <source>
        <dbReference type="ARBA" id="ARBA00004198"/>
    </source>
</evidence>
<evidence type="ECO:0000256" key="1">
    <source>
        <dbReference type="ARBA" id="ARBA00001946"/>
    </source>
</evidence>
<keyword evidence="11" id="KW-0479">Metal-binding</keyword>
<protein>
    <recommendedName>
        <fullName evidence="23">Ras-related protein Rab-30</fullName>
        <ecNumber evidence="8">3.6.5.2</ecNumber>
    </recommendedName>
</protein>
<name>A0A0N4T086_BRUPA</name>
<evidence type="ECO:0000256" key="5">
    <source>
        <dbReference type="ARBA" id="ARBA00004423"/>
    </source>
</evidence>
<evidence type="ECO:0000256" key="7">
    <source>
        <dbReference type="ARBA" id="ARBA00006270"/>
    </source>
</evidence>
<keyword evidence="15" id="KW-0333">Golgi apparatus</keyword>
<comment type="cofactor">
    <cofactor evidence="1">
        <name>Mg(2+)</name>
        <dbReference type="ChEBI" id="CHEBI:18420"/>
    </cofactor>
</comment>
<evidence type="ECO:0000256" key="4">
    <source>
        <dbReference type="ARBA" id="ARBA00004371"/>
    </source>
</evidence>
<evidence type="ECO:0000256" key="9">
    <source>
        <dbReference type="ARBA" id="ARBA00022481"/>
    </source>
</evidence>
<dbReference type="GO" id="GO:0003925">
    <property type="term" value="F:G protein activity"/>
    <property type="evidence" value="ECO:0007669"/>
    <property type="project" value="UniProtKB-EC"/>
</dbReference>
<dbReference type="GO" id="GO:0005764">
    <property type="term" value="C:lysosome"/>
    <property type="evidence" value="ECO:0007669"/>
    <property type="project" value="UniProtKB-SubCell"/>
</dbReference>
<evidence type="ECO:0000313" key="26">
    <source>
        <dbReference type="Proteomes" id="UP000278627"/>
    </source>
</evidence>
<dbReference type="SMART" id="SM00175">
    <property type="entry name" value="RAB"/>
    <property type="match status" value="1"/>
</dbReference>
<evidence type="ECO:0000313" key="25">
    <source>
        <dbReference type="EMBL" id="VDN82684.1"/>
    </source>
</evidence>
<evidence type="ECO:0000256" key="15">
    <source>
        <dbReference type="ARBA" id="ARBA00023034"/>
    </source>
</evidence>
<dbReference type="SMART" id="SM00174">
    <property type="entry name" value="RHO"/>
    <property type="match status" value="1"/>
</dbReference>
<keyword evidence="12" id="KW-0547">Nucleotide-binding</keyword>
<evidence type="ECO:0000256" key="11">
    <source>
        <dbReference type="ARBA" id="ARBA00022723"/>
    </source>
</evidence>
<sequence>MEDYKYLFKVVLVGNAGVGKTCLVRKFTQGIFPPGQSATIGVDFMIKTVKVDDDKIKLQIWDTAGQERFRSITQSYYRSAHAIVLVYDVACQPSFDCLPEWLGEIEQYANRRVLKILVGYVKEWKNCFDVYTDGLSGNKIDKEDEREVPERIGKNFADANAFDYFLETSALDATNVDTLFHEVATRLTNDMKKNDGRYLDLKNGKDSGSISLLSRVTMQANSCCSRN</sequence>
<dbReference type="InterPro" id="IPR001806">
    <property type="entry name" value="Small_GTPase"/>
</dbReference>
<dbReference type="EMBL" id="UZAD01000121">
    <property type="protein sequence ID" value="VDN82684.1"/>
    <property type="molecule type" value="Genomic_DNA"/>
</dbReference>
<dbReference type="InterPro" id="IPR005225">
    <property type="entry name" value="Small_GTP-bd"/>
</dbReference>
<evidence type="ECO:0000256" key="16">
    <source>
        <dbReference type="ARBA" id="ARBA00023134"/>
    </source>
</evidence>
<keyword evidence="13" id="KW-0378">Hydrolase</keyword>
<evidence type="ECO:0000256" key="23">
    <source>
        <dbReference type="ARBA" id="ARBA00067826"/>
    </source>
</evidence>
<dbReference type="InterPro" id="IPR050227">
    <property type="entry name" value="Rab"/>
</dbReference>
<dbReference type="PRINTS" id="PR00449">
    <property type="entry name" value="RASTRNSFRMNG"/>
</dbReference>
<dbReference type="InterPro" id="IPR027417">
    <property type="entry name" value="P-loop_NTPase"/>
</dbReference>
<organism evidence="27">
    <name type="scientific">Brugia pahangi</name>
    <name type="common">Filarial nematode worm</name>
    <dbReference type="NCBI Taxonomy" id="6280"/>
    <lineage>
        <taxon>Eukaryota</taxon>
        <taxon>Metazoa</taxon>
        <taxon>Ecdysozoa</taxon>
        <taxon>Nematoda</taxon>
        <taxon>Chromadorea</taxon>
        <taxon>Rhabditida</taxon>
        <taxon>Spirurina</taxon>
        <taxon>Spiruromorpha</taxon>
        <taxon>Filarioidea</taxon>
        <taxon>Onchocercidae</taxon>
        <taxon>Brugia</taxon>
    </lineage>
</organism>
<dbReference type="SMART" id="SM00176">
    <property type="entry name" value="RAN"/>
    <property type="match status" value="1"/>
</dbReference>
<keyword evidence="10" id="KW-0963">Cytoplasm</keyword>
<evidence type="ECO:0000256" key="24">
    <source>
        <dbReference type="ARBA" id="ARBA00093384"/>
    </source>
</evidence>
<evidence type="ECO:0000256" key="3">
    <source>
        <dbReference type="ARBA" id="ARBA00004222"/>
    </source>
</evidence>
<dbReference type="SUPFAM" id="SSF52540">
    <property type="entry name" value="P-loop containing nucleoside triphosphate hydrolases"/>
    <property type="match status" value="1"/>
</dbReference>
<dbReference type="GO" id="GO:0031410">
    <property type="term" value="C:cytoplasmic vesicle"/>
    <property type="evidence" value="ECO:0007669"/>
    <property type="project" value="UniProtKB-KW"/>
</dbReference>
<evidence type="ECO:0000256" key="13">
    <source>
        <dbReference type="ARBA" id="ARBA00022801"/>
    </source>
</evidence>
<evidence type="ECO:0000256" key="8">
    <source>
        <dbReference type="ARBA" id="ARBA00011984"/>
    </source>
</evidence>
<comment type="subcellular location">
    <subcellularLocation>
        <location evidence="6">Cytoplasmic vesicle</location>
        <location evidence="6">Autophagosome membrane</location>
    </subcellularLocation>
    <subcellularLocation>
        <location evidence="3">Golgi apparatus</location>
        <location evidence="3">cis-Golgi network</location>
    </subcellularLocation>
    <subcellularLocation>
        <location evidence="2">Golgi apparatus</location>
        <location evidence="2">trans-Golgi network membrane</location>
    </subcellularLocation>
    <subcellularLocation>
        <location evidence="4">Lysosome</location>
    </subcellularLocation>
    <subcellularLocation>
        <location evidence="5">Membrane</location>
        <topology evidence="5">Lipid-anchor</topology>
        <orientation evidence="5">Cytoplasmic side</orientation>
    </subcellularLocation>
</comment>
<evidence type="ECO:0000256" key="17">
    <source>
        <dbReference type="ARBA" id="ARBA00023136"/>
    </source>
</evidence>
<evidence type="ECO:0000256" key="19">
    <source>
        <dbReference type="ARBA" id="ARBA00023288"/>
    </source>
</evidence>
<evidence type="ECO:0000256" key="12">
    <source>
        <dbReference type="ARBA" id="ARBA00022741"/>
    </source>
</evidence>
<reference evidence="27" key="1">
    <citation type="submission" date="2017-02" db="UniProtKB">
        <authorList>
            <consortium name="WormBaseParasite"/>
        </authorList>
    </citation>
    <scope>IDENTIFICATION</scope>
</reference>
<reference evidence="25 26" key="2">
    <citation type="submission" date="2018-11" db="EMBL/GenBank/DDBJ databases">
        <authorList>
            <consortium name="Pathogen Informatics"/>
        </authorList>
    </citation>
    <scope>NUCLEOTIDE SEQUENCE [LARGE SCALE GENOMIC DNA]</scope>
</reference>
<dbReference type="NCBIfam" id="TIGR00231">
    <property type="entry name" value="small_GTP"/>
    <property type="match status" value="1"/>
</dbReference>
<dbReference type="WBParaSite" id="BPAG_0000149701-mRNA-1">
    <property type="protein sequence ID" value="BPAG_0000149701-mRNA-1"/>
    <property type="gene ID" value="BPAG_0000149701"/>
</dbReference>
<proteinExistence type="inferred from homology"/>
<dbReference type="Pfam" id="PF00071">
    <property type="entry name" value="Ras"/>
    <property type="match status" value="1"/>
</dbReference>
<dbReference type="Proteomes" id="UP000278627">
    <property type="component" value="Unassembled WGS sequence"/>
</dbReference>
<dbReference type="PROSITE" id="PS51419">
    <property type="entry name" value="RAB"/>
    <property type="match status" value="1"/>
</dbReference>
<comment type="function">
    <text evidence="24">The small GTPases Rab are key regulators of intracellular membrane trafficking, from the formation of transport vesicles to their fusion with membranes. Rabs cycle between an inactive GDP-bound form and an active GTP-bound form that is able to recruit to membranes different sets of downstream effectors directly responsible for vesicle formation, movement, tethering and fusion. RAB30 is required for maintaining the structural integrity of the Golgi apparatus, possibly by mediating interactions with cytoplasmic scaffolding proteins. Facilitates lipid homeostasis during fasting by regulating hepatic protein and lipid trafficking in a PPAR-alpha-dependent manner. Promotes autophagosome biogenesis during bacterial infection such as group A Streptococcus infection.</text>
</comment>
<comment type="catalytic activity">
    <reaction evidence="22">
        <text>GTP + H2O = GDP + phosphate + H(+)</text>
        <dbReference type="Rhea" id="RHEA:19669"/>
        <dbReference type="ChEBI" id="CHEBI:15377"/>
        <dbReference type="ChEBI" id="CHEBI:15378"/>
        <dbReference type="ChEBI" id="CHEBI:37565"/>
        <dbReference type="ChEBI" id="CHEBI:43474"/>
        <dbReference type="ChEBI" id="CHEBI:58189"/>
        <dbReference type="EC" id="3.6.5.2"/>
    </reaction>
    <physiologicalReaction direction="left-to-right" evidence="22">
        <dbReference type="Rhea" id="RHEA:19670"/>
    </physiologicalReaction>
</comment>
<dbReference type="EC" id="3.6.5.2" evidence="8"/>
<dbReference type="FunFam" id="3.40.50.300:FF:000440">
    <property type="entry name" value="Ras-related protein Rab-30"/>
    <property type="match status" value="1"/>
</dbReference>
<comment type="similarity">
    <text evidence="7">Belongs to the small GTPase superfamily. Rab family.</text>
</comment>
<dbReference type="Gene3D" id="3.40.50.300">
    <property type="entry name" value="P-loop containing nucleotide triphosphate hydrolases"/>
    <property type="match status" value="1"/>
</dbReference>
<keyword evidence="17" id="KW-0472">Membrane</keyword>
<accession>A0A0N4T086</accession>
<keyword evidence="20" id="KW-0636">Prenylation</keyword>
<dbReference type="GO" id="GO:0046872">
    <property type="term" value="F:metal ion binding"/>
    <property type="evidence" value="ECO:0007669"/>
    <property type="project" value="UniProtKB-KW"/>
</dbReference>
<keyword evidence="26" id="KW-1185">Reference proteome</keyword>
<gene>
    <name evidence="25" type="ORF">BPAG_LOCUS1498</name>
</gene>
<evidence type="ECO:0000256" key="22">
    <source>
        <dbReference type="ARBA" id="ARBA00047660"/>
    </source>
</evidence>
<keyword evidence="9" id="KW-0488">Methylation</keyword>
<evidence type="ECO:0000256" key="14">
    <source>
        <dbReference type="ARBA" id="ARBA00022842"/>
    </source>
</evidence>
<keyword evidence="14" id="KW-0460">Magnesium</keyword>
<evidence type="ECO:0000256" key="6">
    <source>
        <dbReference type="ARBA" id="ARBA00004652"/>
    </source>
</evidence>
<keyword evidence="16" id="KW-0342">GTP-binding</keyword>
<dbReference type="PROSITE" id="PS51421">
    <property type="entry name" value="RAS"/>
    <property type="match status" value="1"/>
</dbReference>
<dbReference type="SMART" id="SM00173">
    <property type="entry name" value="RAS"/>
    <property type="match status" value="1"/>
</dbReference>
<dbReference type="GO" id="GO:0005794">
    <property type="term" value="C:Golgi apparatus"/>
    <property type="evidence" value="ECO:0007669"/>
    <property type="project" value="UniProtKB-SubCell"/>
</dbReference>
<evidence type="ECO:0000256" key="20">
    <source>
        <dbReference type="ARBA" id="ARBA00023289"/>
    </source>
</evidence>
<evidence type="ECO:0000256" key="18">
    <source>
        <dbReference type="ARBA" id="ARBA00023228"/>
    </source>
</evidence>
<evidence type="ECO:0000313" key="27">
    <source>
        <dbReference type="WBParaSite" id="BPAG_0000149701-mRNA-1"/>
    </source>
</evidence>
<evidence type="ECO:0000256" key="21">
    <source>
        <dbReference type="ARBA" id="ARBA00023329"/>
    </source>
</evidence>
<dbReference type="GO" id="GO:0005525">
    <property type="term" value="F:GTP binding"/>
    <property type="evidence" value="ECO:0007669"/>
    <property type="project" value="UniProtKB-KW"/>
</dbReference>
<dbReference type="GO" id="GO:0000421">
    <property type="term" value="C:autophagosome membrane"/>
    <property type="evidence" value="ECO:0007669"/>
    <property type="project" value="UniProtKB-SubCell"/>
</dbReference>
<keyword evidence="19" id="KW-0449">Lipoprotein</keyword>